<name>A0A2S9XJX5_9BACT</name>
<gene>
    <name evidence="7" type="primary">pepA_3</name>
    <name evidence="7" type="ORF">ENSA5_44760</name>
</gene>
<keyword evidence="3" id="KW-0645">Protease</keyword>
<evidence type="ECO:0000256" key="5">
    <source>
        <dbReference type="ARBA" id="ARBA00023211"/>
    </source>
</evidence>
<dbReference type="CDD" id="cd00433">
    <property type="entry name" value="Peptidase_M17"/>
    <property type="match status" value="1"/>
</dbReference>
<accession>A0A2S9XJX5</accession>
<comment type="similarity">
    <text evidence="1">Belongs to the peptidase M17 family.</text>
</comment>
<dbReference type="Gene3D" id="3.40.630.10">
    <property type="entry name" value="Zn peptidases"/>
    <property type="match status" value="1"/>
</dbReference>
<reference evidence="7 8" key="1">
    <citation type="submission" date="2018-03" db="EMBL/GenBank/DDBJ databases">
        <title>Draft Genome Sequences of the Obligatory Marine Myxobacteria Enhygromyxa salina SWB005.</title>
        <authorList>
            <person name="Poehlein A."/>
            <person name="Moghaddam J.A."/>
            <person name="Harms H."/>
            <person name="Alanjari M."/>
            <person name="Koenig G.M."/>
            <person name="Daniel R."/>
            <person name="Schaeberle T.F."/>
        </authorList>
    </citation>
    <scope>NUCLEOTIDE SEQUENCE [LARGE SCALE GENOMIC DNA]</scope>
    <source>
        <strain evidence="7 8">SWB005</strain>
    </source>
</reference>
<dbReference type="EMBL" id="PVNK01000192">
    <property type="protein sequence ID" value="PRP93137.1"/>
    <property type="molecule type" value="Genomic_DNA"/>
</dbReference>
<feature type="domain" description="Cytosol aminopeptidase" evidence="6">
    <location>
        <begin position="338"/>
        <end position="345"/>
    </location>
</feature>
<dbReference type="GO" id="GO:0006508">
    <property type="term" value="P:proteolysis"/>
    <property type="evidence" value="ECO:0007669"/>
    <property type="project" value="UniProtKB-KW"/>
</dbReference>
<keyword evidence="5" id="KW-0464">Manganese</keyword>
<evidence type="ECO:0000259" key="6">
    <source>
        <dbReference type="PROSITE" id="PS00631"/>
    </source>
</evidence>
<evidence type="ECO:0000256" key="4">
    <source>
        <dbReference type="ARBA" id="ARBA00022801"/>
    </source>
</evidence>
<evidence type="ECO:0000256" key="2">
    <source>
        <dbReference type="ARBA" id="ARBA00022438"/>
    </source>
</evidence>
<keyword evidence="8" id="KW-1185">Reference proteome</keyword>
<dbReference type="PROSITE" id="PS00631">
    <property type="entry name" value="CYTOSOL_AP"/>
    <property type="match status" value="1"/>
</dbReference>
<dbReference type="Pfam" id="PF18295">
    <property type="entry name" value="Pdase_M17_N2"/>
    <property type="match status" value="1"/>
</dbReference>
<dbReference type="Gene3D" id="3.40.50.10590">
    <property type="entry name" value="Zn-dependent exopeptidases"/>
    <property type="match status" value="1"/>
</dbReference>
<dbReference type="AlphaFoldDB" id="A0A2S9XJX5"/>
<organism evidence="7 8">
    <name type="scientific">Enhygromyxa salina</name>
    <dbReference type="NCBI Taxonomy" id="215803"/>
    <lineage>
        <taxon>Bacteria</taxon>
        <taxon>Pseudomonadati</taxon>
        <taxon>Myxococcota</taxon>
        <taxon>Polyangia</taxon>
        <taxon>Nannocystales</taxon>
        <taxon>Nannocystaceae</taxon>
        <taxon>Enhygromyxa</taxon>
    </lineage>
</organism>
<dbReference type="Pfam" id="PF00883">
    <property type="entry name" value="Peptidase_M17"/>
    <property type="match status" value="1"/>
</dbReference>
<keyword evidence="2 7" id="KW-0031">Aminopeptidase</keyword>
<dbReference type="RefSeq" id="WP_258182973.1">
    <property type="nucleotide sequence ID" value="NZ_PVNK01000192.1"/>
</dbReference>
<keyword evidence="4 7" id="KW-0378">Hydrolase</keyword>
<dbReference type="GO" id="GO:0005737">
    <property type="term" value="C:cytoplasm"/>
    <property type="evidence" value="ECO:0007669"/>
    <property type="project" value="InterPro"/>
</dbReference>
<dbReference type="InterPro" id="IPR011356">
    <property type="entry name" value="Leucine_aapep/pepB"/>
</dbReference>
<proteinExistence type="inferred from homology"/>
<dbReference type="SUPFAM" id="SSF53187">
    <property type="entry name" value="Zn-dependent exopeptidases"/>
    <property type="match status" value="1"/>
</dbReference>
<dbReference type="GO" id="GO:0030145">
    <property type="term" value="F:manganese ion binding"/>
    <property type="evidence" value="ECO:0007669"/>
    <property type="project" value="InterPro"/>
</dbReference>
<dbReference type="GO" id="GO:0070006">
    <property type="term" value="F:metalloaminopeptidase activity"/>
    <property type="evidence" value="ECO:0007669"/>
    <property type="project" value="InterPro"/>
</dbReference>
<comment type="caution">
    <text evidence="7">The sequence shown here is derived from an EMBL/GenBank/DDBJ whole genome shotgun (WGS) entry which is preliminary data.</text>
</comment>
<evidence type="ECO:0000313" key="7">
    <source>
        <dbReference type="EMBL" id="PRP93137.1"/>
    </source>
</evidence>
<dbReference type="InterPro" id="IPR000819">
    <property type="entry name" value="Peptidase_M17_C"/>
</dbReference>
<evidence type="ECO:0000256" key="3">
    <source>
        <dbReference type="ARBA" id="ARBA00022670"/>
    </source>
</evidence>
<evidence type="ECO:0000313" key="8">
    <source>
        <dbReference type="Proteomes" id="UP000237968"/>
    </source>
</evidence>
<evidence type="ECO:0000256" key="1">
    <source>
        <dbReference type="ARBA" id="ARBA00009528"/>
    </source>
</evidence>
<dbReference type="EC" id="3.4.11.1" evidence="7"/>
<sequence>MSSIGFASSTKTLLKGAKTIAVVGAAAVFNKRRFPKLLGKKLDALTVELAKTVEAGDLGASATTLTGGEPAKLGVGVLPDSVSRYNAASRAECVRRAMGGLAAGKGKLAIILVVDDPSHILAQAIAIGRCFPQFSGKSKAKSRRVQLLAVDRKGAVIKPESGVTGTVAAVRDSAELVDTPPSELHPEAFANRARELLEGTDVEIEEIVGDELAERGLGGIHAVGRAALSAPRLFVASYTPAGSSEDAEDQRHVALVGKGVTYDTGGLHLKPRGGMEGMKCDMGGAAATLGAFRVLVAARCRHRVSLVLCMAENAIGPASYKPDDILTMHSGKTVEINNTDAEGRLLLADGVSFAARELEADTIFDAATLTGAQMISTGVVHGAVVTNDAELEQTMIAAGHHSGDLLHPLPFAPELYKQEFSSQVADMCNSVRNRMNAQSACAAQFVYNHLDGADVRWGHVDLAGPAFRKDRATGFGVAVLAATVLNLS</sequence>
<dbReference type="PANTHER" id="PTHR11963:SF4">
    <property type="entry name" value="AMINOPEPTIDASE NPEPL1-RELATED"/>
    <property type="match status" value="1"/>
</dbReference>
<dbReference type="PRINTS" id="PR00481">
    <property type="entry name" value="LAMNOPPTDASE"/>
</dbReference>
<protein>
    <submittedName>
        <fullName evidence="7">Cytosol aminopeptidase</fullName>
        <ecNumber evidence="7">3.4.11.1</ecNumber>
    </submittedName>
</protein>
<dbReference type="InterPro" id="IPR041417">
    <property type="entry name" value="NPEPL1_N"/>
</dbReference>
<dbReference type="PANTHER" id="PTHR11963">
    <property type="entry name" value="LEUCINE AMINOPEPTIDASE-RELATED"/>
    <property type="match status" value="1"/>
</dbReference>
<dbReference type="Proteomes" id="UP000237968">
    <property type="component" value="Unassembled WGS sequence"/>
</dbReference>